<dbReference type="InterPro" id="IPR003386">
    <property type="entry name" value="LACT/PDAT_acylTrfase"/>
</dbReference>
<proteinExistence type="predicted"/>
<keyword evidence="2" id="KW-1185">Reference proteome</keyword>
<dbReference type="Gene3D" id="3.40.50.1820">
    <property type="entry name" value="alpha/beta hydrolase"/>
    <property type="match status" value="1"/>
</dbReference>
<organism evidence="1 2">
    <name type="scientific">Streptacidiphilus jeojiensis</name>
    <dbReference type="NCBI Taxonomy" id="3229225"/>
    <lineage>
        <taxon>Bacteria</taxon>
        <taxon>Bacillati</taxon>
        <taxon>Actinomycetota</taxon>
        <taxon>Actinomycetes</taxon>
        <taxon>Kitasatosporales</taxon>
        <taxon>Streptomycetaceae</taxon>
        <taxon>Streptacidiphilus</taxon>
    </lineage>
</organism>
<dbReference type="InterPro" id="IPR029058">
    <property type="entry name" value="AB_hydrolase_fold"/>
</dbReference>
<name>A0ABV6XND7_9ACTN</name>
<protein>
    <recommendedName>
        <fullName evidence="3">Lecithin:cholesterol acyltransferase</fullName>
    </recommendedName>
</protein>
<evidence type="ECO:0008006" key="3">
    <source>
        <dbReference type="Google" id="ProtNLM"/>
    </source>
</evidence>
<evidence type="ECO:0000313" key="1">
    <source>
        <dbReference type="EMBL" id="MFC1439730.1"/>
    </source>
</evidence>
<dbReference type="SUPFAM" id="SSF53474">
    <property type="entry name" value="alpha/beta-Hydrolases"/>
    <property type="match status" value="1"/>
</dbReference>
<dbReference type="Pfam" id="PF02450">
    <property type="entry name" value="LCAT"/>
    <property type="match status" value="1"/>
</dbReference>
<dbReference type="EMBL" id="JBEUKS010000005">
    <property type="protein sequence ID" value="MFC1439730.1"/>
    <property type="molecule type" value="Genomic_DNA"/>
</dbReference>
<reference evidence="1 2" key="1">
    <citation type="submission" date="2024-06" db="EMBL/GenBank/DDBJ databases">
        <authorList>
            <person name="Lee S.D."/>
        </authorList>
    </citation>
    <scope>NUCLEOTIDE SEQUENCE [LARGE SCALE GENOMIC DNA]</scope>
    <source>
        <strain evidence="1 2">N1-10</strain>
    </source>
</reference>
<accession>A0ABV6XND7</accession>
<evidence type="ECO:0000313" key="2">
    <source>
        <dbReference type="Proteomes" id="UP001592581"/>
    </source>
</evidence>
<dbReference type="PANTHER" id="PTHR11440">
    <property type="entry name" value="LECITHIN-CHOLESTEROL ACYLTRANSFERASE-RELATED"/>
    <property type="match status" value="1"/>
</dbReference>
<comment type="caution">
    <text evidence="1">The sequence shown here is derived from an EMBL/GenBank/DDBJ whole genome shotgun (WGS) entry which is preliminary data.</text>
</comment>
<sequence length="452" mass="48838">MIVPGILGTTLVRGKRQVWGYRQVFRSVHHLGDRLTQDLSLPGAVFQDPAAGYDDGVRTDGPLKTLGILPGLVAMDGYDRLVQQLRDRFPGDPGAIHEFPYDWRQSNEYSALMLRNFVWALLAVRRTVVPDAKVVLIGHSMGGLVARFFAECLDERRDTRRLVTIGTPFQGSVKALTVLANGFTRIGPVKIALGELARSLPSVAELLPTYDCVGASVSHLENLSGQDGVPSMPGLPRSALERSQEFHRKMREAVAANGDDRPAYHALLSHWHATDLWALVDDRGEVRAQSSTGFEHGGDGTVPRCSATPPEWADDANGIYLAGKHAALQQQGETIVQLRGILSAQTRRPQAAVDAVSVTAPAYVDVHADWLVEATSVEGSDSLVLTLTVWDPEDTGAPPVTEVALRATGQGVYRAVVRNLPAGLFRWTVRTALTAATPVDPVSDIVLCAAAD</sequence>
<dbReference type="RefSeq" id="WP_380565299.1">
    <property type="nucleotide sequence ID" value="NZ_JBEUKS010000005.1"/>
</dbReference>
<dbReference type="Proteomes" id="UP001592581">
    <property type="component" value="Unassembled WGS sequence"/>
</dbReference>
<gene>
    <name evidence="1" type="ORF">ABUW04_15840</name>
</gene>